<dbReference type="EC" id="2.7.1.180" evidence="2 11"/>
<proteinExistence type="inferred from homology"/>
<dbReference type="OrthoDB" id="9778595at2"/>
<dbReference type="InterPro" id="IPR024932">
    <property type="entry name" value="ApbE"/>
</dbReference>
<reference evidence="13 14" key="1">
    <citation type="submission" date="2018-07" db="EMBL/GenBank/DDBJ databases">
        <title>Genome sequencing of Moraxellaceae gen. HYN0046.</title>
        <authorList>
            <person name="Kim M."/>
            <person name="Yi H."/>
        </authorList>
    </citation>
    <scope>NUCLEOTIDE SEQUENCE [LARGE SCALE GENOMIC DNA]</scope>
    <source>
        <strain evidence="13 14">HYN0046</strain>
    </source>
</reference>
<comment type="cofactor">
    <cofactor evidence="12">
        <name>Mg(2+)</name>
        <dbReference type="ChEBI" id="CHEBI:18420"/>
    </cofactor>
    <cofactor evidence="12">
        <name>Mn(2+)</name>
        <dbReference type="ChEBI" id="CHEBI:29035"/>
    </cofactor>
    <text evidence="12">Magnesium. Can also use manganese.</text>
</comment>
<keyword evidence="6 11" id="KW-0479">Metal-binding</keyword>
<accession>A0A345P8Z4</accession>
<keyword evidence="8 11" id="KW-0460">Magnesium</keyword>
<evidence type="ECO:0000256" key="9">
    <source>
        <dbReference type="ARBA" id="ARBA00031306"/>
    </source>
</evidence>
<keyword evidence="5 11" id="KW-0808">Transferase</keyword>
<evidence type="ECO:0000313" key="13">
    <source>
        <dbReference type="EMBL" id="AXI03753.1"/>
    </source>
</evidence>
<feature type="binding site" evidence="12">
    <location>
        <position position="146"/>
    </location>
    <ligand>
        <name>Mg(2+)</name>
        <dbReference type="ChEBI" id="CHEBI:18420"/>
    </ligand>
</feature>
<dbReference type="PIRSF" id="PIRSF006268">
    <property type="entry name" value="ApbE"/>
    <property type="match status" value="1"/>
</dbReference>
<feature type="binding site" evidence="12">
    <location>
        <position position="253"/>
    </location>
    <ligand>
        <name>Mg(2+)</name>
        <dbReference type="ChEBI" id="CHEBI:18420"/>
    </ligand>
</feature>
<evidence type="ECO:0000256" key="5">
    <source>
        <dbReference type="ARBA" id="ARBA00022679"/>
    </source>
</evidence>
<dbReference type="EMBL" id="CP031222">
    <property type="protein sequence ID" value="AXI03753.1"/>
    <property type="molecule type" value="Genomic_DNA"/>
</dbReference>
<dbReference type="GO" id="GO:0016740">
    <property type="term" value="F:transferase activity"/>
    <property type="evidence" value="ECO:0007669"/>
    <property type="project" value="UniProtKB-UniRule"/>
</dbReference>
<name>A0A345P8Z4_9GAMM</name>
<evidence type="ECO:0000256" key="4">
    <source>
        <dbReference type="ARBA" id="ARBA00022630"/>
    </source>
</evidence>
<evidence type="ECO:0000256" key="10">
    <source>
        <dbReference type="ARBA" id="ARBA00048540"/>
    </source>
</evidence>
<evidence type="ECO:0000256" key="2">
    <source>
        <dbReference type="ARBA" id="ARBA00011955"/>
    </source>
</evidence>
<dbReference type="AlphaFoldDB" id="A0A345P8Z4"/>
<protein>
    <recommendedName>
        <fullName evidence="3 11">FAD:protein FMN transferase</fullName>
        <ecNumber evidence="2 11">2.7.1.180</ecNumber>
    </recommendedName>
    <alternativeName>
        <fullName evidence="9 11">Flavin transferase</fullName>
    </alternativeName>
</protein>
<dbReference type="KEGG" id="mbah:HYN46_13465"/>
<gene>
    <name evidence="13" type="ORF">HYN46_13465</name>
</gene>
<comment type="similarity">
    <text evidence="1 11">Belongs to the ApbE family.</text>
</comment>
<evidence type="ECO:0000256" key="12">
    <source>
        <dbReference type="PIRSR" id="PIRSR006268-2"/>
    </source>
</evidence>
<evidence type="ECO:0000256" key="1">
    <source>
        <dbReference type="ARBA" id="ARBA00008282"/>
    </source>
</evidence>
<dbReference type="PANTHER" id="PTHR30040:SF2">
    <property type="entry name" value="FAD:PROTEIN FMN TRANSFERASE"/>
    <property type="match status" value="1"/>
</dbReference>
<sequence>MLSPLSNSLQRARPLLGTFVEIKITGDQSLSSDAMAAAFSTIEHVQNIMSFHDPGSDVGRINAANAGILVTVAPETYDVLQFANQLSTLSGGAFDITVADVLVRSGFLPEHSDASPPPFRGSYQDLVLRENHSVCWLRKGWIDLGGIAKGYAIDAAITSLKQWGIKDAVVNAGGDLRCIGSSQRIHVRHPEDDMTLIALGSLTDAAIATSAGYFSSQIEDQREINPIVDPHTRRCAAWNQSISVIASNCMTADALTKVVRLLPEGCHELLRHFNAQAISITPQGMMTCGTTRLNEDIHEY</sequence>
<evidence type="ECO:0000256" key="3">
    <source>
        <dbReference type="ARBA" id="ARBA00016337"/>
    </source>
</evidence>
<keyword evidence="7 11" id="KW-0274">FAD</keyword>
<dbReference type="Proteomes" id="UP000253940">
    <property type="component" value="Chromosome"/>
</dbReference>
<dbReference type="Gene3D" id="3.10.520.10">
    <property type="entry name" value="ApbE-like domains"/>
    <property type="match status" value="1"/>
</dbReference>
<dbReference type="InterPro" id="IPR003374">
    <property type="entry name" value="ApbE-like_sf"/>
</dbReference>
<evidence type="ECO:0000256" key="8">
    <source>
        <dbReference type="ARBA" id="ARBA00022842"/>
    </source>
</evidence>
<evidence type="ECO:0000256" key="6">
    <source>
        <dbReference type="ARBA" id="ARBA00022723"/>
    </source>
</evidence>
<evidence type="ECO:0000256" key="7">
    <source>
        <dbReference type="ARBA" id="ARBA00022827"/>
    </source>
</evidence>
<evidence type="ECO:0000256" key="11">
    <source>
        <dbReference type="PIRNR" id="PIRNR006268"/>
    </source>
</evidence>
<keyword evidence="4 11" id="KW-0285">Flavoprotein</keyword>
<organism evidence="13 14">
    <name type="scientific">Aquirhabdus parva</name>
    <dbReference type="NCBI Taxonomy" id="2283318"/>
    <lineage>
        <taxon>Bacteria</taxon>
        <taxon>Pseudomonadati</taxon>
        <taxon>Pseudomonadota</taxon>
        <taxon>Gammaproteobacteria</taxon>
        <taxon>Moraxellales</taxon>
        <taxon>Moraxellaceae</taxon>
        <taxon>Aquirhabdus</taxon>
    </lineage>
</organism>
<comment type="catalytic activity">
    <reaction evidence="10 11">
        <text>L-threonyl-[protein] + FAD = FMN-L-threonyl-[protein] + AMP + H(+)</text>
        <dbReference type="Rhea" id="RHEA:36847"/>
        <dbReference type="Rhea" id="RHEA-COMP:11060"/>
        <dbReference type="Rhea" id="RHEA-COMP:11061"/>
        <dbReference type="ChEBI" id="CHEBI:15378"/>
        <dbReference type="ChEBI" id="CHEBI:30013"/>
        <dbReference type="ChEBI" id="CHEBI:57692"/>
        <dbReference type="ChEBI" id="CHEBI:74257"/>
        <dbReference type="ChEBI" id="CHEBI:456215"/>
        <dbReference type="EC" id="2.7.1.180"/>
    </reaction>
</comment>
<dbReference type="PANTHER" id="PTHR30040">
    <property type="entry name" value="THIAMINE BIOSYNTHESIS LIPOPROTEIN APBE"/>
    <property type="match status" value="1"/>
</dbReference>
<evidence type="ECO:0000313" key="14">
    <source>
        <dbReference type="Proteomes" id="UP000253940"/>
    </source>
</evidence>
<dbReference type="GO" id="GO:0046872">
    <property type="term" value="F:metal ion binding"/>
    <property type="evidence" value="ECO:0007669"/>
    <property type="project" value="UniProtKB-UniRule"/>
</dbReference>
<keyword evidence="14" id="KW-1185">Reference proteome</keyword>
<dbReference type="SUPFAM" id="SSF143631">
    <property type="entry name" value="ApbE-like"/>
    <property type="match status" value="1"/>
</dbReference>
<dbReference type="RefSeq" id="WP_114899861.1">
    <property type="nucleotide sequence ID" value="NZ_CP031222.1"/>
</dbReference>
<dbReference type="Pfam" id="PF02424">
    <property type="entry name" value="ApbE"/>
    <property type="match status" value="1"/>
</dbReference>